<dbReference type="Pfam" id="PF00875">
    <property type="entry name" value="DNA_photolyase"/>
    <property type="match status" value="1"/>
</dbReference>
<keyword evidence="4 6" id="KW-0274">FAD</keyword>
<protein>
    <recommendedName>
        <fullName evidence="2 7">Cryptochrome DASH</fullName>
    </recommendedName>
</protein>
<evidence type="ECO:0000313" key="10">
    <source>
        <dbReference type="EMBL" id="OQW88417.1"/>
    </source>
</evidence>
<comment type="similarity">
    <text evidence="1 7">Belongs to the DNA photolyase class-1 family.</text>
</comment>
<comment type="cofactor">
    <cofactor evidence="6 7">
        <name>FAD</name>
        <dbReference type="ChEBI" id="CHEBI:57692"/>
    </cofactor>
    <text evidence="6 7">Binds 1 FAD per subunit.</text>
</comment>
<evidence type="ECO:0000313" key="11">
    <source>
        <dbReference type="Proteomes" id="UP000192505"/>
    </source>
</evidence>
<comment type="caution">
    <text evidence="10">The sequence shown here is derived from an EMBL/GenBank/DDBJ whole genome shotgun (WGS) entry which is preliminary data.</text>
</comment>
<dbReference type="InterPro" id="IPR014729">
    <property type="entry name" value="Rossmann-like_a/b/a_fold"/>
</dbReference>
<dbReference type="InterPro" id="IPR014133">
    <property type="entry name" value="Cry_DASH"/>
</dbReference>
<evidence type="ECO:0000256" key="8">
    <source>
        <dbReference type="SAM" id="MobiDB-lite"/>
    </source>
</evidence>
<keyword evidence="5 7" id="KW-0157">Chromophore</keyword>
<dbReference type="NCBIfam" id="TIGR02765">
    <property type="entry name" value="crypto_DASH"/>
    <property type="match status" value="1"/>
</dbReference>
<dbReference type="InterPro" id="IPR006050">
    <property type="entry name" value="DNA_photolyase_N"/>
</dbReference>
<evidence type="ECO:0000256" key="2">
    <source>
        <dbReference type="ARBA" id="ARBA00017881"/>
    </source>
</evidence>
<reference evidence="10 11" key="1">
    <citation type="submission" date="2017-01" db="EMBL/GenBank/DDBJ databases">
        <title>Novel large sulfur bacteria in the metagenomes of groundwater-fed chemosynthetic microbial mats in the Lake Huron basin.</title>
        <authorList>
            <person name="Sharrar A.M."/>
            <person name="Flood B.E."/>
            <person name="Bailey J.V."/>
            <person name="Jones D.S."/>
            <person name="Biddanda B."/>
            <person name="Ruberg S.A."/>
            <person name="Marcus D.N."/>
            <person name="Dick G.J."/>
        </authorList>
    </citation>
    <scope>NUCLEOTIDE SEQUENCE [LARGE SCALE GENOMIC DNA]</scope>
    <source>
        <strain evidence="10">A7</strain>
    </source>
</reference>
<comment type="cofactor">
    <cofactor evidence="7">
        <name>(6R)-5,10-methylene-5,6,7,8-tetrahydrofolate</name>
        <dbReference type="ChEBI" id="CHEBI:15636"/>
    </cofactor>
    <text evidence="7">Binds 1 5,10-methenyltetrahydrofolate (MTHF) per subunit.</text>
</comment>
<comment type="function">
    <text evidence="7">May have a photoreceptor function.</text>
</comment>
<dbReference type="PANTHER" id="PTHR11455:SF22">
    <property type="entry name" value="CRYPTOCHROME DASH"/>
    <property type="match status" value="1"/>
</dbReference>
<dbReference type="SUPFAM" id="SSF52425">
    <property type="entry name" value="Cryptochrome/photolyase, N-terminal domain"/>
    <property type="match status" value="1"/>
</dbReference>
<dbReference type="PRINTS" id="PR00147">
    <property type="entry name" value="DNAPHOTLYASE"/>
</dbReference>
<evidence type="ECO:0000256" key="4">
    <source>
        <dbReference type="ARBA" id="ARBA00022827"/>
    </source>
</evidence>
<dbReference type="GO" id="GO:0003904">
    <property type="term" value="F:deoxyribodipyrimidine photo-lyase activity"/>
    <property type="evidence" value="ECO:0007669"/>
    <property type="project" value="TreeGrafter"/>
</dbReference>
<feature type="domain" description="Photolyase/cryptochrome alpha/beta" evidence="9">
    <location>
        <begin position="2"/>
        <end position="134"/>
    </location>
</feature>
<organism evidence="10 11">
    <name type="scientific">Rhodoferax ferrireducens</name>
    <dbReference type="NCBI Taxonomy" id="192843"/>
    <lineage>
        <taxon>Bacteria</taxon>
        <taxon>Pseudomonadati</taxon>
        <taxon>Pseudomonadota</taxon>
        <taxon>Betaproteobacteria</taxon>
        <taxon>Burkholderiales</taxon>
        <taxon>Comamonadaceae</taxon>
        <taxon>Rhodoferax</taxon>
    </lineage>
</organism>
<evidence type="ECO:0000259" key="9">
    <source>
        <dbReference type="PROSITE" id="PS51645"/>
    </source>
</evidence>
<dbReference type="EMBL" id="MTEI01000004">
    <property type="protein sequence ID" value="OQW88417.1"/>
    <property type="molecule type" value="Genomic_DNA"/>
</dbReference>
<dbReference type="SUPFAM" id="SSF48173">
    <property type="entry name" value="Cryptochrome/photolyase FAD-binding domain"/>
    <property type="match status" value="1"/>
</dbReference>
<evidence type="ECO:0000256" key="5">
    <source>
        <dbReference type="ARBA" id="ARBA00022991"/>
    </source>
</evidence>
<dbReference type="InterPro" id="IPR036155">
    <property type="entry name" value="Crypto/Photolyase_N_sf"/>
</dbReference>
<feature type="region of interest" description="Disordered" evidence="8">
    <location>
        <begin position="330"/>
        <end position="358"/>
    </location>
</feature>
<dbReference type="GO" id="GO:0000719">
    <property type="term" value="P:photoreactive repair"/>
    <property type="evidence" value="ECO:0007669"/>
    <property type="project" value="TreeGrafter"/>
</dbReference>
<dbReference type="Gene3D" id="1.25.40.80">
    <property type="match status" value="1"/>
</dbReference>
<dbReference type="Gene3D" id="3.40.50.620">
    <property type="entry name" value="HUPs"/>
    <property type="match status" value="1"/>
</dbReference>
<dbReference type="InterPro" id="IPR005101">
    <property type="entry name" value="Cryptochr/Photolyase_FAD-bd"/>
</dbReference>
<evidence type="ECO:0000256" key="6">
    <source>
        <dbReference type="PIRSR" id="PIRSR602081-1"/>
    </source>
</evidence>
<dbReference type="Gene3D" id="1.10.579.10">
    <property type="entry name" value="DNA Cyclobutane Dipyrimidine Photolyase, subunit A, domain 3"/>
    <property type="match status" value="1"/>
</dbReference>
<evidence type="ECO:0000256" key="7">
    <source>
        <dbReference type="RuleBase" id="RU367151"/>
    </source>
</evidence>
<dbReference type="GO" id="GO:0003677">
    <property type="term" value="F:DNA binding"/>
    <property type="evidence" value="ECO:0007669"/>
    <property type="project" value="TreeGrafter"/>
</dbReference>
<proteinExistence type="inferred from homology"/>
<name>A0A1W9KV53_9BURK</name>
<keyword evidence="10" id="KW-0456">Lyase</keyword>
<dbReference type="Proteomes" id="UP000192505">
    <property type="component" value="Unassembled WGS sequence"/>
</dbReference>
<feature type="binding site" evidence="6">
    <location>
        <begin position="429"/>
        <end position="431"/>
    </location>
    <ligand>
        <name>FAD</name>
        <dbReference type="ChEBI" id="CHEBI:57692"/>
    </ligand>
</feature>
<dbReference type="Pfam" id="PF03441">
    <property type="entry name" value="FAD_binding_7"/>
    <property type="match status" value="1"/>
</dbReference>
<gene>
    <name evidence="10" type="ORF">BWK72_09115</name>
</gene>
<dbReference type="InterPro" id="IPR036134">
    <property type="entry name" value="Crypto/Photolyase_FAD-like_sf"/>
</dbReference>
<accession>A0A1W9KV53</accession>
<keyword evidence="3 6" id="KW-0285">Flavoprotein</keyword>
<feature type="binding site" evidence="6">
    <location>
        <position position="247"/>
    </location>
    <ligand>
        <name>FAD</name>
        <dbReference type="ChEBI" id="CHEBI:57692"/>
    </ligand>
</feature>
<feature type="binding site" evidence="6">
    <location>
        <begin position="260"/>
        <end position="264"/>
    </location>
    <ligand>
        <name>FAD</name>
        <dbReference type="ChEBI" id="CHEBI:57692"/>
    </ligand>
</feature>
<dbReference type="InterPro" id="IPR002081">
    <property type="entry name" value="Cryptochrome/DNA_photolyase_1"/>
</dbReference>
<dbReference type="GO" id="GO:0071949">
    <property type="term" value="F:FAD binding"/>
    <property type="evidence" value="ECO:0007669"/>
    <property type="project" value="TreeGrafter"/>
</dbReference>
<sequence>MAPLIYWFRNDLRLTDAPALAFAVQLAQRTGQTLLPVFCQAPPETTRWGFARVGPHRQRYLRATLDDLAARLQAHGSRLLELFGAPATTLPALCQALRATHVVCEDIAAPEEQAEVVALRAAGLTVEAVWQSSLLEPAQLPFAPSDLPEVFTSFRQLVEKTSTVPPKPLPEPAALPALPPLNTPELHQFYKENQALAHTVKGLTATVNEVTEVRSSFPYHLPEWAGGESTALAHLQRYLAAKLPHSYKATRNQLSGTDFSSKFSPWLASGALSARTVYAELKSFEAEFGANDGSYWLWFELLWRDYFRLLHLKYAARLYHAEGLRGAQATQISPDRDAARPRRNPAATPAPRSSHNPPFLPFPSADAPILQRWCQGNTGTTMVDAAMRELSGSGYLSNRLRQVVASFWIHELKGDWRAGAAWFESQLVDYDVYNNTGNWLYIAGLGTDPRGGRHFDVAKQTREHDPDGSYQKLWLGLG</sequence>
<feature type="binding site" evidence="6">
    <location>
        <begin position="300"/>
        <end position="307"/>
    </location>
    <ligand>
        <name>FAD</name>
        <dbReference type="ChEBI" id="CHEBI:57692"/>
    </ligand>
</feature>
<dbReference type="PROSITE" id="PS51645">
    <property type="entry name" value="PHR_CRY_ALPHA_BETA"/>
    <property type="match status" value="1"/>
</dbReference>
<dbReference type="AlphaFoldDB" id="A0A1W9KV53"/>
<evidence type="ECO:0000256" key="3">
    <source>
        <dbReference type="ARBA" id="ARBA00022630"/>
    </source>
</evidence>
<dbReference type="PANTHER" id="PTHR11455">
    <property type="entry name" value="CRYPTOCHROME"/>
    <property type="match status" value="1"/>
</dbReference>
<evidence type="ECO:0000256" key="1">
    <source>
        <dbReference type="ARBA" id="ARBA00005862"/>
    </source>
</evidence>